<evidence type="ECO:0000313" key="2">
    <source>
        <dbReference type="Proteomes" id="UP000020077"/>
    </source>
</evidence>
<evidence type="ECO:0000313" key="1">
    <source>
        <dbReference type="EMBL" id="KFB71103.1"/>
    </source>
</evidence>
<protein>
    <submittedName>
        <fullName evidence="1">Uncharacterized protein</fullName>
    </submittedName>
</protein>
<organism evidence="1 2">
    <name type="scientific">Candidatus Accumulibacter phosphatis</name>
    <dbReference type="NCBI Taxonomy" id="327160"/>
    <lineage>
        <taxon>Bacteria</taxon>
        <taxon>Pseudomonadati</taxon>
        <taxon>Pseudomonadota</taxon>
        <taxon>Betaproteobacteria</taxon>
        <taxon>Candidatus Accumulibacter</taxon>
    </lineage>
</organism>
<sequence>MKIRFGTVRAPSLSGLKSVVMVASLLRYGVTNTNLTLRSDWITSAEQLALIEILEESFSRIDDQLAFQAHSC</sequence>
<proteinExistence type="predicted"/>
<dbReference type="AlphaFoldDB" id="A0A080LS32"/>
<dbReference type="EMBL" id="JDVG02000596">
    <property type="protein sequence ID" value="KFB71103.1"/>
    <property type="molecule type" value="Genomic_DNA"/>
</dbReference>
<dbReference type="Proteomes" id="UP000020077">
    <property type="component" value="Unassembled WGS sequence"/>
</dbReference>
<reference evidence="1 2" key="1">
    <citation type="submission" date="2014-02" db="EMBL/GenBank/DDBJ databases">
        <title>Expanding our view of genomic diversity in Candidatus Accumulibacter clades.</title>
        <authorList>
            <person name="Skennerton C.T."/>
            <person name="Barr J.J."/>
            <person name="Slater F.R."/>
            <person name="Bond P.L."/>
            <person name="Tyson G.W."/>
        </authorList>
    </citation>
    <scope>NUCLEOTIDE SEQUENCE [LARGE SCALE GENOMIC DNA]</scope>
    <source>
        <strain evidence="2">BA-91</strain>
    </source>
</reference>
<gene>
    <name evidence="1" type="ORF">AW09_003784</name>
</gene>
<name>A0A080LS32_9PROT</name>
<comment type="caution">
    <text evidence="1">The sequence shown here is derived from an EMBL/GenBank/DDBJ whole genome shotgun (WGS) entry which is preliminary data.</text>
</comment>
<accession>A0A080LS32</accession>